<dbReference type="AlphaFoldDB" id="A0A0R3LHT5"/>
<protein>
    <submittedName>
        <fullName evidence="1">Uncharacterized protein</fullName>
    </submittedName>
</protein>
<evidence type="ECO:0000313" key="1">
    <source>
        <dbReference type="EMBL" id="KRR04640.1"/>
    </source>
</evidence>
<keyword evidence="2" id="KW-1185">Reference proteome</keyword>
<gene>
    <name evidence="1" type="ORF">CP49_41200</name>
</gene>
<reference evidence="1 2" key="1">
    <citation type="submission" date="2014-03" db="EMBL/GenBank/DDBJ databases">
        <title>Bradyrhizobium valentinum sp. nov., isolated from effective nodules of Lupinus mariae-josephae, a lupine endemic of basic-lime soils in Eastern Spain.</title>
        <authorList>
            <person name="Duran D."/>
            <person name="Rey L."/>
            <person name="Navarro A."/>
            <person name="Busquets A."/>
            <person name="Imperial J."/>
            <person name="Ruiz-Argueso T."/>
        </authorList>
    </citation>
    <scope>NUCLEOTIDE SEQUENCE [LARGE SCALE GENOMIC DNA]</scope>
    <source>
        <strain evidence="1 2">LmjM3</strain>
    </source>
</reference>
<accession>A0A0R3LHT5</accession>
<organism evidence="1 2">
    <name type="scientific">Bradyrhizobium valentinum</name>
    <dbReference type="NCBI Taxonomy" id="1518501"/>
    <lineage>
        <taxon>Bacteria</taxon>
        <taxon>Pseudomonadati</taxon>
        <taxon>Pseudomonadota</taxon>
        <taxon>Alphaproteobacteria</taxon>
        <taxon>Hyphomicrobiales</taxon>
        <taxon>Nitrobacteraceae</taxon>
        <taxon>Bradyrhizobium</taxon>
    </lineage>
</organism>
<name>A0A0R3LHT5_9BRAD</name>
<proteinExistence type="predicted"/>
<dbReference type="EMBL" id="LLXX01000123">
    <property type="protein sequence ID" value="KRR04640.1"/>
    <property type="molecule type" value="Genomic_DNA"/>
</dbReference>
<evidence type="ECO:0000313" key="2">
    <source>
        <dbReference type="Proteomes" id="UP000051913"/>
    </source>
</evidence>
<comment type="caution">
    <text evidence="1">The sequence shown here is derived from an EMBL/GenBank/DDBJ whole genome shotgun (WGS) entry which is preliminary data.</text>
</comment>
<sequence>MSQGQSHTLSWGKFEIVVILTRFPIGTLRFEIFRAALKDRTTADSWRDEMLFVAAHESVIGHETDLQVLPANVGYEG</sequence>
<dbReference type="Proteomes" id="UP000051913">
    <property type="component" value="Unassembled WGS sequence"/>
</dbReference>